<dbReference type="Pfam" id="PF07647">
    <property type="entry name" value="SAM_2"/>
    <property type="match status" value="1"/>
</dbReference>
<dbReference type="GO" id="GO:0000289">
    <property type="term" value="P:nuclear-transcribed mRNA poly(A) tail shortening"/>
    <property type="evidence" value="ECO:0007669"/>
    <property type="project" value="TreeGrafter"/>
</dbReference>
<dbReference type="SUPFAM" id="SSF47769">
    <property type="entry name" value="SAM/Pointed domain"/>
    <property type="match status" value="1"/>
</dbReference>
<dbReference type="AlphaFoldDB" id="A0AAD5JY54"/>
<feature type="compositionally biased region" description="Low complexity" evidence="4">
    <location>
        <begin position="296"/>
        <end position="330"/>
    </location>
</feature>
<reference evidence="6" key="1">
    <citation type="journal article" date="2022" name="IScience">
        <title>Evolution of zygomycete secretomes and the origins of terrestrial fungal ecologies.</title>
        <authorList>
            <person name="Chang Y."/>
            <person name="Wang Y."/>
            <person name="Mondo S."/>
            <person name="Ahrendt S."/>
            <person name="Andreopoulos W."/>
            <person name="Barry K."/>
            <person name="Beard J."/>
            <person name="Benny G.L."/>
            <person name="Blankenship S."/>
            <person name="Bonito G."/>
            <person name="Cuomo C."/>
            <person name="Desiro A."/>
            <person name="Gervers K.A."/>
            <person name="Hundley H."/>
            <person name="Kuo A."/>
            <person name="LaButti K."/>
            <person name="Lang B.F."/>
            <person name="Lipzen A."/>
            <person name="O'Donnell K."/>
            <person name="Pangilinan J."/>
            <person name="Reynolds N."/>
            <person name="Sandor L."/>
            <person name="Smith M.E."/>
            <person name="Tsang A."/>
            <person name="Grigoriev I.V."/>
            <person name="Stajich J.E."/>
            <person name="Spatafora J.W."/>
        </authorList>
    </citation>
    <scope>NUCLEOTIDE SEQUENCE</scope>
    <source>
        <strain evidence="6">RSA 2281</strain>
    </source>
</reference>
<feature type="compositionally biased region" description="Polar residues" evidence="4">
    <location>
        <begin position="231"/>
        <end position="242"/>
    </location>
</feature>
<feature type="region of interest" description="Disordered" evidence="4">
    <location>
        <begin position="210"/>
        <end position="346"/>
    </location>
</feature>
<dbReference type="GO" id="GO:0003729">
    <property type="term" value="F:mRNA binding"/>
    <property type="evidence" value="ECO:0007669"/>
    <property type="project" value="TreeGrafter"/>
</dbReference>
<dbReference type="InterPro" id="IPR050897">
    <property type="entry name" value="SMAUG/VTS1_RNA-bind"/>
</dbReference>
<dbReference type="PANTHER" id="PTHR12515:SF5">
    <property type="entry name" value="PROTEIN SMAUG"/>
    <property type="match status" value="1"/>
</dbReference>
<evidence type="ECO:0000256" key="1">
    <source>
        <dbReference type="ARBA" id="ARBA00004496"/>
    </source>
</evidence>
<evidence type="ECO:0000259" key="5">
    <source>
        <dbReference type="SMART" id="SM00454"/>
    </source>
</evidence>
<evidence type="ECO:0000313" key="6">
    <source>
        <dbReference type="EMBL" id="KAI9259521.1"/>
    </source>
</evidence>
<feature type="compositionally biased region" description="Low complexity" evidence="4">
    <location>
        <begin position="155"/>
        <end position="168"/>
    </location>
</feature>
<comment type="subcellular location">
    <subcellularLocation>
        <location evidence="1">Cytoplasm</location>
    </subcellularLocation>
</comment>
<feature type="compositionally biased region" description="Basic and acidic residues" evidence="4">
    <location>
        <begin position="336"/>
        <end position="346"/>
    </location>
</feature>
<sequence length="418" mass="46640">MPPMDFMSAGSFVNSNLMRPRSHVNSLSGISEWQEYDQKLSDIATAALEQRFADDLKHVDHWFGLLTDTEQMAVLYTLLQHCSQNNARFFIMVLQQMIDRRHPRSRTSDLIEDHHRPYPISRSSTTTLNNRHSIAFGDSPPNLFSPLFGSTVATGTTTATPSTTSSASYLDHHHQQQQRPRSVIDNSSTFLTPAWNQISTPNNKSVIGDRRTIARPKSADVSTWWDPSKHQLGTATTTTHNIPGTVLEADEQQQQQQRQERKTTSLSSMVSDRESLSSSGQSSDTSIATTPPPQTATPITTPVTTTSTTTSTVAPAPTTQQSPSSSVSSSRKLAKTPKEKRSSDTIDMELVKDIPAFLKSLRLHKYNPIFESMKWQDMIKLSNEQLEAKGVAALGARRKMMTVFENIRSHCHNNNIPY</sequence>
<evidence type="ECO:0000256" key="2">
    <source>
        <dbReference type="ARBA" id="ARBA00022490"/>
    </source>
</evidence>
<comment type="caution">
    <text evidence="6">The sequence shown here is derived from an EMBL/GenBank/DDBJ whole genome shotgun (WGS) entry which is preliminary data.</text>
</comment>
<proteinExistence type="predicted"/>
<keyword evidence="7" id="KW-1185">Reference proteome</keyword>
<dbReference type="InterPro" id="IPR001660">
    <property type="entry name" value="SAM"/>
</dbReference>
<dbReference type="Proteomes" id="UP001209540">
    <property type="component" value="Unassembled WGS sequence"/>
</dbReference>
<gene>
    <name evidence="6" type="ORF">BDA99DRAFT_94990</name>
</gene>
<dbReference type="GO" id="GO:0000932">
    <property type="term" value="C:P-body"/>
    <property type="evidence" value="ECO:0007669"/>
    <property type="project" value="TreeGrafter"/>
</dbReference>
<keyword evidence="3" id="KW-0694">RNA-binding</keyword>
<name>A0AAD5JY54_9FUNG</name>
<dbReference type="SMART" id="SM00454">
    <property type="entry name" value="SAM"/>
    <property type="match status" value="1"/>
</dbReference>
<evidence type="ECO:0000256" key="3">
    <source>
        <dbReference type="ARBA" id="ARBA00022884"/>
    </source>
</evidence>
<protein>
    <recommendedName>
        <fullName evidence="5">SAM domain-containing protein</fullName>
    </recommendedName>
</protein>
<dbReference type="Pfam" id="PF25479">
    <property type="entry name" value="Vts1"/>
    <property type="match status" value="1"/>
</dbReference>
<feature type="domain" description="SAM" evidence="5">
    <location>
        <begin position="346"/>
        <end position="410"/>
    </location>
</feature>
<reference evidence="6" key="2">
    <citation type="submission" date="2023-02" db="EMBL/GenBank/DDBJ databases">
        <authorList>
            <consortium name="DOE Joint Genome Institute"/>
            <person name="Mondo S.J."/>
            <person name="Chang Y."/>
            <person name="Wang Y."/>
            <person name="Ahrendt S."/>
            <person name="Andreopoulos W."/>
            <person name="Barry K."/>
            <person name="Beard J."/>
            <person name="Benny G.L."/>
            <person name="Blankenship S."/>
            <person name="Bonito G."/>
            <person name="Cuomo C."/>
            <person name="Desiro A."/>
            <person name="Gervers K.A."/>
            <person name="Hundley H."/>
            <person name="Kuo A."/>
            <person name="LaButti K."/>
            <person name="Lang B.F."/>
            <person name="Lipzen A."/>
            <person name="O'Donnell K."/>
            <person name="Pangilinan J."/>
            <person name="Reynolds N."/>
            <person name="Sandor L."/>
            <person name="Smith M.W."/>
            <person name="Tsang A."/>
            <person name="Grigoriev I.V."/>
            <person name="Stajich J.E."/>
            <person name="Spatafora J.W."/>
        </authorList>
    </citation>
    <scope>NUCLEOTIDE SEQUENCE</scope>
    <source>
        <strain evidence="6">RSA 2281</strain>
    </source>
</reference>
<dbReference type="Gene3D" id="1.10.150.50">
    <property type="entry name" value="Transcription Factor, Ets-1"/>
    <property type="match status" value="1"/>
</dbReference>
<dbReference type="InterPro" id="IPR013761">
    <property type="entry name" value="SAM/pointed_sf"/>
</dbReference>
<dbReference type="PANTHER" id="PTHR12515">
    <property type="entry name" value="STERILE ALPHA MOTIF DOMAIN CONTAINING PROTEIN 4-RELATED"/>
    <property type="match status" value="1"/>
</dbReference>
<dbReference type="EMBL" id="JAIXMP010000017">
    <property type="protein sequence ID" value="KAI9259521.1"/>
    <property type="molecule type" value="Genomic_DNA"/>
</dbReference>
<accession>A0AAD5JY54</accession>
<organism evidence="6 7">
    <name type="scientific">Phascolomyces articulosus</name>
    <dbReference type="NCBI Taxonomy" id="60185"/>
    <lineage>
        <taxon>Eukaryota</taxon>
        <taxon>Fungi</taxon>
        <taxon>Fungi incertae sedis</taxon>
        <taxon>Mucoromycota</taxon>
        <taxon>Mucoromycotina</taxon>
        <taxon>Mucoromycetes</taxon>
        <taxon>Mucorales</taxon>
        <taxon>Lichtheimiaceae</taxon>
        <taxon>Phascolomyces</taxon>
    </lineage>
</organism>
<dbReference type="InterPro" id="IPR057327">
    <property type="entry name" value="Vts1_dom"/>
</dbReference>
<evidence type="ECO:0000256" key="4">
    <source>
        <dbReference type="SAM" id="MobiDB-lite"/>
    </source>
</evidence>
<feature type="region of interest" description="Disordered" evidence="4">
    <location>
        <begin position="155"/>
        <end position="182"/>
    </location>
</feature>
<keyword evidence="2" id="KW-0963">Cytoplasm</keyword>
<feature type="compositionally biased region" description="Low complexity" evidence="4">
    <location>
        <begin position="276"/>
        <end position="289"/>
    </location>
</feature>
<evidence type="ECO:0000313" key="7">
    <source>
        <dbReference type="Proteomes" id="UP001209540"/>
    </source>
</evidence>